<dbReference type="SUPFAM" id="SSF53756">
    <property type="entry name" value="UDP-Glycosyltransferase/glycogen phosphorylase"/>
    <property type="match status" value="1"/>
</dbReference>
<dbReference type="Pfam" id="PF03065">
    <property type="entry name" value="Glyco_hydro_57"/>
    <property type="match status" value="1"/>
</dbReference>
<dbReference type="InterPro" id="IPR004300">
    <property type="entry name" value="Glyco_hydro_57_N"/>
</dbReference>
<dbReference type="AlphaFoldDB" id="A0A9X7Z823"/>
<evidence type="ECO:0000256" key="1">
    <source>
        <dbReference type="ARBA" id="ARBA00006821"/>
    </source>
</evidence>
<dbReference type="Proteomes" id="UP000663505">
    <property type="component" value="Chromosome"/>
</dbReference>
<evidence type="ECO:0000259" key="6">
    <source>
        <dbReference type="Pfam" id="PF00534"/>
    </source>
</evidence>
<evidence type="ECO:0000256" key="3">
    <source>
        <dbReference type="PIRSR" id="PIRSR640042-1"/>
    </source>
</evidence>
<dbReference type="GO" id="GO:0003844">
    <property type="term" value="F:1,4-alpha-glucan branching enzyme activity"/>
    <property type="evidence" value="ECO:0007669"/>
    <property type="project" value="InterPro"/>
</dbReference>
<dbReference type="Pfam" id="PF09210">
    <property type="entry name" value="BE_C"/>
    <property type="match status" value="1"/>
</dbReference>
<dbReference type="InterPro" id="IPR028995">
    <property type="entry name" value="Glyco_hydro_57/38_cen_sf"/>
</dbReference>
<dbReference type="InterPro" id="IPR037090">
    <property type="entry name" value="57_glycoside_trans_central"/>
</dbReference>
<evidence type="ECO:0000256" key="4">
    <source>
        <dbReference type="PIRSR" id="PIRSR640042-2"/>
    </source>
</evidence>
<evidence type="ECO:0000256" key="5">
    <source>
        <dbReference type="RuleBase" id="RU361196"/>
    </source>
</evidence>
<reference evidence="10 11" key="1">
    <citation type="submission" date="2021-02" db="EMBL/GenBank/DDBJ databases">
        <title>Alicyclobacillus curvatus sp. nov. and Alicyclobacillus mengziensis sp. nov., two acidophilic bacteria isolated from acid mine drainage.</title>
        <authorList>
            <person name="Huang Y."/>
        </authorList>
    </citation>
    <scope>NUCLEOTIDE SEQUENCE [LARGE SCALE GENOMIC DNA]</scope>
    <source>
        <strain evidence="10 11">S30H14</strain>
    </source>
</reference>
<dbReference type="InterPro" id="IPR040042">
    <property type="entry name" value="Branching_enz_MT3115-like"/>
</dbReference>
<dbReference type="Pfam" id="PF13439">
    <property type="entry name" value="Glyco_transf_4"/>
    <property type="match status" value="1"/>
</dbReference>
<protein>
    <submittedName>
        <fullName evidence="10">DUF1957 domain-containing protein</fullName>
    </submittedName>
</protein>
<dbReference type="Pfam" id="PF00534">
    <property type="entry name" value="Glycos_transf_1"/>
    <property type="match status" value="1"/>
</dbReference>
<dbReference type="GO" id="GO:0005576">
    <property type="term" value="C:extracellular region"/>
    <property type="evidence" value="ECO:0007669"/>
    <property type="project" value="TreeGrafter"/>
</dbReference>
<feature type="domain" description="Glycoside hydrolase family 57 N-terminal" evidence="7">
    <location>
        <begin position="8"/>
        <end position="219"/>
    </location>
</feature>
<dbReference type="SUPFAM" id="SSF88688">
    <property type="entry name" value="Families 57/38 glycoside transferase middle domain"/>
    <property type="match status" value="1"/>
</dbReference>
<dbReference type="PANTHER" id="PTHR41695:SF1">
    <property type="entry name" value="1,4-ALPHA-GLUCAN BRANCHING ENZYME TK1436"/>
    <property type="match status" value="1"/>
</dbReference>
<dbReference type="KEGG" id="afx:JZ786_01635"/>
<comment type="similarity">
    <text evidence="1 5">Belongs to the glycosyl hydrolase 57 family.</text>
</comment>
<dbReference type="Gene3D" id="1.20.1430.10">
    <property type="entry name" value="Families 57/38 glycoside transferase, middle domain"/>
    <property type="match status" value="1"/>
</dbReference>
<feature type="binding site" evidence="4">
    <location>
        <position position="416"/>
    </location>
    <ligand>
        <name>substrate</name>
    </ligand>
</feature>
<keyword evidence="11" id="KW-1185">Reference proteome</keyword>
<dbReference type="Gene3D" id="3.20.110.10">
    <property type="entry name" value="Glycoside hydrolase 38, N terminal domain"/>
    <property type="match status" value="1"/>
</dbReference>
<feature type="domain" description="1,4-alpha-glucan branching enzyme C-terminal" evidence="8">
    <location>
        <begin position="437"/>
        <end position="536"/>
    </location>
</feature>
<evidence type="ECO:0000313" key="11">
    <source>
        <dbReference type="Proteomes" id="UP000663505"/>
    </source>
</evidence>
<feature type="domain" description="Glycosyl transferase family 1" evidence="6">
    <location>
        <begin position="780"/>
        <end position="935"/>
    </location>
</feature>
<feature type="binding site" evidence="4">
    <location>
        <position position="253"/>
    </location>
    <ligand>
        <name>substrate</name>
    </ligand>
</feature>
<dbReference type="Gene3D" id="3.40.50.2000">
    <property type="entry name" value="Glycogen Phosphorylase B"/>
    <property type="match status" value="2"/>
</dbReference>
<dbReference type="CDD" id="cd10792">
    <property type="entry name" value="GH57N_AmyC_like"/>
    <property type="match status" value="1"/>
</dbReference>
<evidence type="ECO:0000259" key="8">
    <source>
        <dbReference type="Pfam" id="PF09210"/>
    </source>
</evidence>
<organism evidence="10 11">
    <name type="scientific">Alicyclobacillus mengziensis</name>
    <dbReference type="NCBI Taxonomy" id="2931921"/>
    <lineage>
        <taxon>Bacteria</taxon>
        <taxon>Bacillati</taxon>
        <taxon>Bacillota</taxon>
        <taxon>Bacilli</taxon>
        <taxon>Bacillales</taxon>
        <taxon>Alicyclobacillaceae</taxon>
        <taxon>Alicyclobacillus</taxon>
    </lineage>
</organism>
<dbReference type="InterPro" id="IPR028098">
    <property type="entry name" value="Glyco_trans_4-like_N"/>
</dbReference>
<feature type="binding site" evidence="4">
    <location>
        <position position="476"/>
    </location>
    <ligand>
        <name>substrate</name>
    </ligand>
</feature>
<dbReference type="EMBL" id="CP071182">
    <property type="protein sequence ID" value="QSO47776.1"/>
    <property type="molecule type" value="Genomic_DNA"/>
</dbReference>
<evidence type="ECO:0000256" key="2">
    <source>
        <dbReference type="ARBA" id="ARBA00023277"/>
    </source>
</evidence>
<accession>A0A9X7Z823</accession>
<evidence type="ECO:0000259" key="7">
    <source>
        <dbReference type="Pfam" id="PF03065"/>
    </source>
</evidence>
<evidence type="ECO:0000313" key="10">
    <source>
        <dbReference type="EMBL" id="QSO47776.1"/>
    </source>
</evidence>
<feature type="active site" description="Nucleophile" evidence="3">
    <location>
        <position position="188"/>
    </location>
</feature>
<proteinExistence type="inferred from homology"/>
<dbReference type="InterPro" id="IPR011330">
    <property type="entry name" value="Glyco_hydro/deAcase_b/a-brl"/>
</dbReference>
<feature type="binding site" evidence="4">
    <location>
        <position position="270"/>
    </location>
    <ligand>
        <name>substrate</name>
    </ligand>
</feature>
<keyword evidence="2 5" id="KW-0119">Carbohydrate metabolism</keyword>
<dbReference type="GO" id="GO:0030979">
    <property type="term" value="P:alpha-glucan biosynthetic process"/>
    <property type="evidence" value="ECO:0007669"/>
    <property type="project" value="InterPro"/>
</dbReference>
<dbReference type="PANTHER" id="PTHR41695">
    <property type="entry name" value="1,4-ALPHA-GLUCAN BRANCHING ENZYME RV3031-RELATED"/>
    <property type="match status" value="1"/>
</dbReference>
<evidence type="ECO:0000259" key="9">
    <source>
        <dbReference type="Pfam" id="PF13439"/>
    </source>
</evidence>
<dbReference type="InterPro" id="IPR015293">
    <property type="entry name" value="BE_C"/>
</dbReference>
<dbReference type="RefSeq" id="WP_206657119.1">
    <property type="nucleotide sequence ID" value="NZ_CP071182.1"/>
</dbReference>
<dbReference type="InterPro" id="IPR001296">
    <property type="entry name" value="Glyco_trans_1"/>
</dbReference>
<gene>
    <name evidence="10" type="ORF">JZ786_01635</name>
</gene>
<feature type="active site" description="Proton donor" evidence="3">
    <location>
        <position position="362"/>
    </location>
</feature>
<dbReference type="InterPro" id="IPR027291">
    <property type="entry name" value="Glyco_hydro_38_N_sf"/>
</dbReference>
<dbReference type="SUPFAM" id="SSF88713">
    <property type="entry name" value="Glycoside hydrolase/deacetylase"/>
    <property type="match status" value="1"/>
</dbReference>
<dbReference type="CDD" id="cd03801">
    <property type="entry name" value="GT4_PimA-like"/>
    <property type="match status" value="1"/>
</dbReference>
<name>A0A9X7Z823_9BACL</name>
<feature type="domain" description="Glycosyltransferase subfamily 4-like N-terminal" evidence="9">
    <location>
        <begin position="585"/>
        <end position="758"/>
    </location>
</feature>
<sequence>MKSGYLNLVLHAHLPFVRHLDKDDRLEERWLFEAMTETYIPLLQVFQQLLYDGVDFRVTISLSPPLISMLDDKLLESRYEKHLQNLLHLASREVSRTAGDEQIHPLAQEYQRRFHSIHDFFCSYHGNILTAFRELHETGKVELITSTATHAFLPYVETDEALRAQISTAVSVFESHFGTRPNGIWLPECAYTSRILPFLREFKIRYFFVDSLTFDTARPLPVFATFSPVILDSGENSRDEQEQAVWGQAAFARDEACSEQVWSSVHGYPGDFDYREYYRDIGFDLDEAYIGPHIHAEGMRVNTGFKYYRVTGKDMNKVPYDFERARSKAAEHAAHFLYTRQQQLAAAGHQMGRIPVVTATYDAELFGHWWYEGPIFLDMLFRKMYYDQDDISTVTPLEYLSRYPDFQSCSLSFSTWGRDGYGDVWLNPTNDWIYPALHDAERKMRQLAAKNPSPSLIVKRALNQAARELMLAQSSDFAFIMDAKSTVDYAVSRTKQHVNRFGALFEMIHSGEIDVDYLSQLETIDNLFPAMDYSLYARRRLFSHSSARLGSSISPTQTSPPSISAPQRSRFRVLMLSWEFPPMSVGGLSRHVHDLACHLVMLGCEVHVVTTAIDGYPLDESVDGVFVHRVRVLRPDGDSFIHFVLQLNLMMLDRTRALIEDEGAQFDLIHAHDWLVTMAAKTLKEHTLLPVVATIHATEHGRNHGIFTDTQRHIHHREWVLTYEASRVIVCSSYMRDEVMRLFQLPQDKLAILPNGVTREVLLPHSGNPSARDVNPYVQSGERMVLFVGRLVREKGVHVLLEAAPAILREFPNTKFVIVGKGPMMEELMLQAERLRVSDNVVFTGYANDELRNLLLRVADATVFPSLYEPFGIVALEAMAAGVPVVASAVGGLRDIVEHGHTGLTTFPGDAISIAAQVIRVLADPLLAQSLTEAALSRLCKFDWHNIAENTVKVYEQVVHRLSVSTTT</sequence>